<organism evidence="2 3">
    <name type="scientific">Ligilactobacillus agilis</name>
    <dbReference type="NCBI Taxonomy" id="1601"/>
    <lineage>
        <taxon>Bacteria</taxon>
        <taxon>Bacillati</taxon>
        <taxon>Bacillota</taxon>
        <taxon>Bacilli</taxon>
        <taxon>Lactobacillales</taxon>
        <taxon>Lactobacillaceae</taxon>
        <taxon>Ligilactobacillus</taxon>
    </lineage>
</organism>
<name>A0A9Q9N134_9LACO</name>
<dbReference type="GeneID" id="75137008"/>
<evidence type="ECO:0000313" key="3">
    <source>
        <dbReference type="Proteomes" id="UP001058429"/>
    </source>
</evidence>
<dbReference type="Pfam" id="PF06782">
    <property type="entry name" value="UPF0236"/>
    <property type="match status" value="1"/>
</dbReference>
<dbReference type="Proteomes" id="UP001058429">
    <property type="component" value="Chromosome"/>
</dbReference>
<dbReference type="RefSeq" id="WP_260904779.1">
    <property type="nucleotide sequence ID" value="NZ_CP104396.1"/>
</dbReference>
<dbReference type="AlphaFoldDB" id="A0A9Q9N134"/>
<evidence type="ECO:0000313" key="2">
    <source>
        <dbReference type="EMBL" id="UXC64205.1"/>
    </source>
</evidence>
<dbReference type="InterPro" id="IPR009620">
    <property type="entry name" value="UPF0236"/>
</dbReference>
<dbReference type="NCBIfam" id="NF033529">
    <property type="entry name" value="transpos_ISLre2"/>
    <property type="match status" value="1"/>
</dbReference>
<sequence length="400" mass="46017">MENLYLQTSSNQDIEISKFFHSINEITNELARDATTVLLERKDYDLCKNGQLQREGYTLKDYRSRTLTTTYGAVTFTRSYWLDSETKESFTPLDTLFLIPKRKRFDVGIRSDLAQKAAMLGSYNKVAQECAFGISPTSIRNFVLEIHDELESHEIDFVEKAENCPKTIYVEADEDHIKFRGGKSKFLKLVYVHEGYEEDSSGRRKLRNPWFIAGLYPGRANERLWQKVSNYITTRYGNDVKVIYSRDGGRWLKAGIDWLPNCTQVLDLFHAAQACSKITKGVDNLEWTEDKNPALLCALHGDLTGFQAIVDQSLNRENISDKRKKTINEQALYIEEHLENLQPYNLDITPGDSTEGHVSHCLSARCSSRPMVWSQKGIDALIMVRMMCYNGVDILDFRRK</sequence>
<comment type="similarity">
    <text evidence="1">Belongs to the UPF0236 family.</text>
</comment>
<dbReference type="EMBL" id="CP104396">
    <property type="protein sequence ID" value="UXC64205.1"/>
    <property type="molecule type" value="Genomic_DNA"/>
</dbReference>
<protein>
    <submittedName>
        <fullName evidence="2">ISLre2 family transposase</fullName>
    </submittedName>
</protein>
<reference evidence="2" key="1">
    <citation type="submission" date="2022-09" db="EMBL/GenBank/DDBJ databases">
        <title>Complete genome of Ligilactobacillus agilis AM_LB6, isolated from chicken feces.</title>
        <authorList>
            <person name="den Bakker H.C."/>
            <person name="Mann A."/>
        </authorList>
    </citation>
    <scope>NUCLEOTIDE SEQUENCE</scope>
    <source>
        <strain evidence="2">AM_LB6</strain>
    </source>
</reference>
<evidence type="ECO:0000256" key="1">
    <source>
        <dbReference type="ARBA" id="ARBA00006539"/>
    </source>
</evidence>
<gene>
    <name evidence="2" type="ORF">N4562_04100</name>
</gene>
<accession>A0A9Q9N134</accession>
<proteinExistence type="inferred from homology"/>